<proteinExistence type="inferred from homology"/>
<accession>A0A835T6X3</accession>
<evidence type="ECO:0000256" key="3">
    <source>
        <dbReference type="ARBA" id="ARBA00022692"/>
    </source>
</evidence>
<dbReference type="OrthoDB" id="2148490at2759"/>
<dbReference type="GO" id="GO:0009535">
    <property type="term" value="C:chloroplast thylakoid membrane"/>
    <property type="evidence" value="ECO:0007669"/>
    <property type="project" value="TreeGrafter"/>
</dbReference>
<evidence type="ECO:0000313" key="7">
    <source>
        <dbReference type="EMBL" id="KAG2433575.1"/>
    </source>
</evidence>
<dbReference type="PANTHER" id="PTHR12428:SF14">
    <property type="entry name" value="ALBINO3-LIKE PROTEIN 1, CHLOROPLASTIC"/>
    <property type="match status" value="1"/>
</dbReference>
<evidence type="ECO:0000256" key="1">
    <source>
        <dbReference type="ARBA" id="ARBA00004141"/>
    </source>
</evidence>
<evidence type="ECO:0000256" key="4">
    <source>
        <dbReference type="ARBA" id="ARBA00022989"/>
    </source>
</evidence>
<dbReference type="EMBL" id="JAEHOD010000062">
    <property type="protein sequence ID" value="KAG2433575.1"/>
    <property type="molecule type" value="Genomic_DNA"/>
</dbReference>
<comment type="caution">
    <text evidence="7">The sequence shown here is derived from an EMBL/GenBank/DDBJ whole genome shotgun (WGS) entry which is preliminary data.</text>
</comment>
<dbReference type="GO" id="GO:0010027">
    <property type="term" value="P:thylakoid membrane organization"/>
    <property type="evidence" value="ECO:0007669"/>
    <property type="project" value="TreeGrafter"/>
</dbReference>
<comment type="subcellular location">
    <subcellularLocation>
        <location evidence="1">Membrane</location>
        <topology evidence="1">Multi-pass membrane protein</topology>
    </subcellularLocation>
</comment>
<feature type="transmembrane region" description="Helical" evidence="6">
    <location>
        <begin position="36"/>
        <end position="57"/>
    </location>
</feature>
<evidence type="ECO:0000256" key="5">
    <source>
        <dbReference type="ARBA" id="ARBA00023136"/>
    </source>
</evidence>
<dbReference type="PANTHER" id="PTHR12428">
    <property type="entry name" value="OXA1"/>
    <property type="match status" value="1"/>
</dbReference>
<reference evidence="7" key="1">
    <citation type="journal article" date="2020" name="bioRxiv">
        <title>Comparative genomics of Chlamydomonas.</title>
        <authorList>
            <person name="Craig R.J."/>
            <person name="Hasan A.R."/>
            <person name="Ness R.W."/>
            <person name="Keightley P.D."/>
        </authorList>
    </citation>
    <scope>NUCLEOTIDE SEQUENCE</scope>
    <source>
        <strain evidence="7">CCAP 11/173</strain>
    </source>
</reference>
<dbReference type="Proteomes" id="UP000613740">
    <property type="component" value="Unassembled WGS sequence"/>
</dbReference>
<name>A0A835T6X3_9CHLO</name>
<comment type="similarity">
    <text evidence="2">Belongs to the OXA1/ALB3/YidC (TC 2.A.9.2) family.</text>
</comment>
<evidence type="ECO:0000256" key="2">
    <source>
        <dbReference type="ARBA" id="ARBA00010583"/>
    </source>
</evidence>
<protein>
    <submittedName>
        <fullName evidence="7">Uncharacterized protein</fullName>
    </submittedName>
</protein>
<dbReference type="GO" id="GO:0072598">
    <property type="term" value="P:protein localization to chloroplast"/>
    <property type="evidence" value="ECO:0007669"/>
    <property type="project" value="TreeGrafter"/>
</dbReference>
<keyword evidence="5 6" id="KW-0472">Membrane</keyword>
<dbReference type="InterPro" id="IPR001708">
    <property type="entry name" value="YidC/ALB3/OXA1/COX18"/>
</dbReference>
<evidence type="ECO:0000313" key="8">
    <source>
        <dbReference type="Proteomes" id="UP000613740"/>
    </source>
</evidence>
<dbReference type="AlphaFoldDB" id="A0A835T6X3"/>
<keyword evidence="4 6" id="KW-1133">Transmembrane helix</keyword>
<sequence length="228" mass="24373">MSSKSTVIDGAHALGRVELVRHVLAHLRKDSMTPPFGWYFANAAVQVPVVISLTLALRRMCDSLWPGLTSEGALYFTDLTAPPVYLQTLSTPYGTAGAILPLALMLLYSSAVDRSKGGSSPGINMALKLCAIPLYIAALQQPHAVLLYWLTHATTQLGVYQVVALTQPKPTAFQEASSKGVESVDDLLLVLSASYEKAGNKAAARACLQALAVRQPGLGTVEERLKQL</sequence>
<keyword evidence="3 6" id="KW-0812">Transmembrane</keyword>
<evidence type="ECO:0000256" key="6">
    <source>
        <dbReference type="SAM" id="Phobius"/>
    </source>
</evidence>
<dbReference type="GO" id="GO:0051205">
    <property type="term" value="P:protein insertion into membrane"/>
    <property type="evidence" value="ECO:0007669"/>
    <property type="project" value="TreeGrafter"/>
</dbReference>
<gene>
    <name evidence="7" type="ORF">HYH02_012691</name>
</gene>
<dbReference type="GO" id="GO:0032977">
    <property type="term" value="F:membrane insertase activity"/>
    <property type="evidence" value="ECO:0007669"/>
    <property type="project" value="InterPro"/>
</dbReference>
<organism evidence="7 8">
    <name type="scientific">Chlamydomonas schloesseri</name>
    <dbReference type="NCBI Taxonomy" id="2026947"/>
    <lineage>
        <taxon>Eukaryota</taxon>
        <taxon>Viridiplantae</taxon>
        <taxon>Chlorophyta</taxon>
        <taxon>core chlorophytes</taxon>
        <taxon>Chlorophyceae</taxon>
        <taxon>CS clade</taxon>
        <taxon>Chlamydomonadales</taxon>
        <taxon>Chlamydomonadaceae</taxon>
        <taxon>Chlamydomonas</taxon>
    </lineage>
</organism>
<keyword evidence="8" id="KW-1185">Reference proteome</keyword>